<gene>
    <name evidence="1" type="ORF">DEVEQU_01928</name>
</gene>
<dbReference type="AlphaFoldDB" id="A0A3S4CC69"/>
<accession>A0A3S4CC69</accession>
<dbReference type="OrthoDB" id="9854685at2"/>
<name>A0A3S4CC69_9HYPH</name>
<dbReference type="EMBL" id="UZWD01000025">
    <property type="protein sequence ID" value="VDS04788.1"/>
    <property type="molecule type" value="Genomic_DNA"/>
</dbReference>
<reference evidence="1 2" key="1">
    <citation type="submission" date="2018-12" db="EMBL/GenBank/DDBJ databases">
        <authorList>
            <person name="Criscuolo A."/>
        </authorList>
    </citation>
    <scope>NUCLEOTIDE SEQUENCE [LARGE SCALE GENOMIC DNA]</scope>
    <source>
        <strain evidence="1">ACIP1116281</strain>
    </source>
</reference>
<dbReference type="Proteomes" id="UP000268844">
    <property type="component" value="Unassembled WGS sequence"/>
</dbReference>
<protein>
    <submittedName>
        <fullName evidence="1">Uncharacterized protein</fullName>
    </submittedName>
</protein>
<keyword evidence="2" id="KW-1185">Reference proteome</keyword>
<evidence type="ECO:0000313" key="1">
    <source>
        <dbReference type="EMBL" id="VDS04788.1"/>
    </source>
</evidence>
<evidence type="ECO:0000313" key="2">
    <source>
        <dbReference type="Proteomes" id="UP000268844"/>
    </source>
</evidence>
<proteinExistence type="predicted"/>
<organism evidence="1 2">
    <name type="scientific">Devosia equisanguinis</name>
    <dbReference type="NCBI Taxonomy" id="2490941"/>
    <lineage>
        <taxon>Bacteria</taxon>
        <taxon>Pseudomonadati</taxon>
        <taxon>Pseudomonadota</taxon>
        <taxon>Alphaproteobacteria</taxon>
        <taxon>Hyphomicrobiales</taxon>
        <taxon>Devosiaceae</taxon>
        <taxon>Devosia</taxon>
    </lineage>
</organism>
<dbReference type="RefSeq" id="WP_126150338.1">
    <property type="nucleotide sequence ID" value="NZ_JBHTMH010000001.1"/>
</dbReference>
<sequence>MADDIWNALYDAASEAYDEEGQRIEPEISRLGGPIAIDGVVIKVLIMRVELSLDPWHVEIIYGQNPYQHSDRPKSCLLQRFWDDKEAWEAVKARIYELGISNI</sequence>